<proteinExistence type="predicted"/>
<organism evidence="1 2">
    <name type="scientific">Kiloniella litopenaei</name>
    <dbReference type="NCBI Taxonomy" id="1549748"/>
    <lineage>
        <taxon>Bacteria</taxon>
        <taxon>Pseudomonadati</taxon>
        <taxon>Pseudomonadota</taxon>
        <taxon>Alphaproteobacteria</taxon>
        <taxon>Rhodospirillales</taxon>
        <taxon>Kiloniellaceae</taxon>
        <taxon>Kiloniella</taxon>
    </lineage>
</organism>
<dbReference type="OrthoDB" id="7860049at2"/>
<reference evidence="1 2" key="1">
    <citation type="submission" date="2015-03" db="EMBL/GenBank/DDBJ databases">
        <title>Genome sequence of Kiloniella sp. P1-1, isolated from the gut microflora of Pacific white shrimp, Penaeus vannamei.</title>
        <authorList>
            <person name="Shao Z."/>
            <person name="Wang L."/>
            <person name="Li X."/>
        </authorList>
    </citation>
    <scope>NUCLEOTIDE SEQUENCE [LARGE SCALE GENOMIC DNA]</scope>
    <source>
        <strain evidence="1 2">P1-1</strain>
    </source>
</reference>
<name>A0A0M2R4R7_9PROT</name>
<evidence type="ECO:0008006" key="3">
    <source>
        <dbReference type="Google" id="ProtNLM"/>
    </source>
</evidence>
<dbReference type="Proteomes" id="UP000034491">
    <property type="component" value="Unassembled WGS sequence"/>
</dbReference>
<dbReference type="EMBL" id="LANI01000009">
    <property type="protein sequence ID" value="KKJ76842.1"/>
    <property type="molecule type" value="Genomic_DNA"/>
</dbReference>
<protein>
    <recommendedName>
        <fullName evidence="3">DNA alkylation repair protein</fullName>
    </recommendedName>
</protein>
<evidence type="ECO:0000313" key="1">
    <source>
        <dbReference type="EMBL" id="KKJ76842.1"/>
    </source>
</evidence>
<gene>
    <name evidence="1" type="ORF">WH95_10410</name>
</gene>
<comment type="caution">
    <text evidence="1">The sequence shown here is derived from an EMBL/GenBank/DDBJ whole genome shotgun (WGS) entry which is preliminary data.</text>
</comment>
<sequence length="166" mass="19350">MLQNSLATWDTKSAEDIRKIYAQYVNAPNFEQDLVASLQIKDLQQGATWLLKHHLCQKGLATSIYSDTLFNNLDLFDEWESWLHILQSFEHLIIDISHKKSVEQFVRNSLKSDNKLIRAWGYHGFYYLSQQFPEYQTEVKSLMQKALLSEAASVKARIRNLPKVTD</sequence>
<keyword evidence="2" id="KW-1185">Reference proteome</keyword>
<dbReference type="RefSeq" id="WP_046506626.1">
    <property type="nucleotide sequence ID" value="NZ_LANI01000009.1"/>
</dbReference>
<dbReference type="AlphaFoldDB" id="A0A0M2R4R7"/>
<accession>A0A0M2R4R7</accession>
<evidence type="ECO:0000313" key="2">
    <source>
        <dbReference type="Proteomes" id="UP000034491"/>
    </source>
</evidence>